<dbReference type="EMBL" id="SZYD01000010">
    <property type="protein sequence ID" value="KAD4982336.1"/>
    <property type="molecule type" value="Genomic_DNA"/>
</dbReference>
<name>A0A5N6NM01_9ASTR</name>
<sequence length="233" mass="26693">MHGVNESVNKGVEDNDDLMGENESDELIFMNGGHPLGSKKGRRGKVFTLDTNIKEQAHRYALFNSDCVEVNDYINSEIPFTFALQLQCEKYDVPDGAKAWVLKSTGQSYKEQMKSYKAAENDNTTIDPFLVVMNKENYGYRRLYGRDVTNTLIKKVEGPTSYMIPEGLIESFKANVDVEKNQLLEMRKEIEDDHERKKAELEAIREDIDGQRQNLEAMMQKVIKQLPVGDRDD</sequence>
<feature type="coiled-coil region" evidence="1">
    <location>
        <begin position="169"/>
        <end position="225"/>
    </location>
</feature>
<dbReference type="AlphaFoldDB" id="A0A5N6NM01"/>
<evidence type="ECO:0000313" key="2">
    <source>
        <dbReference type="EMBL" id="KAD4982336.1"/>
    </source>
</evidence>
<proteinExistence type="predicted"/>
<dbReference type="Proteomes" id="UP000326396">
    <property type="component" value="Linkage Group LG18"/>
</dbReference>
<evidence type="ECO:0000256" key="1">
    <source>
        <dbReference type="SAM" id="Coils"/>
    </source>
</evidence>
<protein>
    <submittedName>
        <fullName evidence="2">Uncharacterized protein</fullName>
    </submittedName>
</protein>
<comment type="caution">
    <text evidence="2">The sequence shown here is derived from an EMBL/GenBank/DDBJ whole genome shotgun (WGS) entry which is preliminary data.</text>
</comment>
<reference evidence="2 3" key="1">
    <citation type="submission" date="2019-05" db="EMBL/GenBank/DDBJ databases">
        <title>Mikania micrantha, genome provides insights into the molecular mechanism of rapid growth.</title>
        <authorList>
            <person name="Liu B."/>
        </authorList>
    </citation>
    <scope>NUCLEOTIDE SEQUENCE [LARGE SCALE GENOMIC DNA]</scope>
    <source>
        <strain evidence="2">NLD-2019</strain>
        <tissue evidence="2">Leaf</tissue>
    </source>
</reference>
<gene>
    <name evidence="2" type="ORF">E3N88_19007</name>
</gene>
<keyword evidence="1" id="KW-0175">Coiled coil</keyword>
<evidence type="ECO:0000313" key="3">
    <source>
        <dbReference type="Proteomes" id="UP000326396"/>
    </source>
</evidence>
<keyword evidence="3" id="KW-1185">Reference proteome</keyword>
<accession>A0A5N6NM01</accession>
<organism evidence="2 3">
    <name type="scientific">Mikania micrantha</name>
    <name type="common">bitter vine</name>
    <dbReference type="NCBI Taxonomy" id="192012"/>
    <lineage>
        <taxon>Eukaryota</taxon>
        <taxon>Viridiplantae</taxon>
        <taxon>Streptophyta</taxon>
        <taxon>Embryophyta</taxon>
        <taxon>Tracheophyta</taxon>
        <taxon>Spermatophyta</taxon>
        <taxon>Magnoliopsida</taxon>
        <taxon>eudicotyledons</taxon>
        <taxon>Gunneridae</taxon>
        <taxon>Pentapetalae</taxon>
        <taxon>asterids</taxon>
        <taxon>campanulids</taxon>
        <taxon>Asterales</taxon>
        <taxon>Asteraceae</taxon>
        <taxon>Asteroideae</taxon>
        <taxon>Heliantheae alliance</taxon>
        <taxon>Eupatorieae</taxon>
        <taxon>Mikania</taxon>
    </lineage>
</organism>